<evidence type="ECO:0000313" key="3">
    <source>
        <dbReference type="EMBL" id="GLI36422.1"/>
    </source>
</evidence>
<dbReference type="CDD" id="cd01066">
    <property type="entry name" value="APP_MetAP"/>
    <property type="match status" value="1"/>
</dbReference>
<dbReference type="Pfam" id="PF00557">
    <property type="entry name" value="Peptidase_M24"/>
    <property type="match status" value="1"/>
</dbReference>
<protein>
    <submittedName>
        <fullName evidence="3">Peptidase M24</fullName>
    </submittedName>
</protein>
<dbReference type="PANTHER" id="PTHR46112">
    <property type="entry name" value="AMINOPEPTIDASE"/>
    <property type="match status" value="1"/>
</dbReference>
<dbReference type="PANTHER" id="PTHR46112:SF2">
    <property type="entry name" value="XAA-PRO AMINOPEPTIDASE P-RELATED"/>
    <property type="match status" value="1"/>
</dbReference>
<gene>
    <name evidence="3" type="ORF">DAMNIGENAA_38550</name>
</gene>
<sequence>MLKIPMNEIASRIVALQFLLVKNGVDAAIIRQNADLYYFTGTVQDGHLVVPASGQPVFLVKRDVVRAEEQSPLRPVVPLKSLKDLAPAVFDACGGASPGKIGLELDVLPANIFFYYDEKIFPRQQVVDVSGWIRQVRMIKSPWEIEMMRKAEAISRQVADAVPGLLREGMTELELSIELESVARRAGHLGMLRFRAFNMEMYFGHILSGAEAAVSSYIDAPTGGEGPSPAFGQGSSEKKIRAGEIVSVDIMVNYHGYLNDQTRNYCIGPPPPELRDAYGFVREIHGRFKKLARPGTVTGELYEEVWQWVKETRWADFFMGSGDTRVSFIGHGLGLEVDEFPFIAQGHKVVLQEGMTLAFEPKFIIPGVGITGLENTYLVTAMGLESLNTAGEELMIL</sequence>
<comment type="caution">
    <text evidence="3">The sequence shown here is derived from an EMBL/GenBank/DDBJ whole genome shotgun (WGS) entry which is preliminary data.</text>
</comment>
<dbReference type="InterPro" id="IPR036005">
    <property type="entry name" value="Creatinase/aminopeptidase-like"/>
</dbReference>
<dbReference type="SUPFAM" id="SSF55920">
    <property type="entry name" value="Creatinase/aminopeptidase"/>
    <property type="match status" value="1"/>
</dbReference>
<proteinExistence type="predicted"/>
<feature type="domain" description="Peptidase M24" evidence="1">
    <location>
        <begin position="146"/>
        <end position="381"/>
    </location>
</feature>
<dbReference type="Proteomes" id="UP001144372">
    <property type="component" value="Unassembled WGS sequence"/>
</dbReference>
<name>A0A9W6FX46_9BACT</name>
<feature type="domain" description="Creatinase N-terminal" evidence="2">
    <location>
        <begin position="12"/>
        <end position="139"/>
    </location>
</feature>
<dbReference type="EMBL" id="BSDR01000001">
    <property type="protein sequence ID" value="GLI36422.1"/>
    <property type="molecule type" value="Genomic_DNA"/>
</dbReference>
<accession>A0A9W6FX46</accession>
<evidence type="ECO:0000313" key="4">
    <source>
        <dbReference type="Proteomes" id="UP001144372"/>
    </source>
</evidence>
<dbReference type="Gene3D" id="3.90.230.10">
    <property type="entry name" value="Creatinase/methionine aminopeptidase superfamily"/>
    <property type="match status" value="1"/>
</dbReference>
<keyword evidence="4" id="KW-1185">Reference proteome</keyword>
<dbReference type="InterPro" id="IPR029149">
    <property type="entry name" value="Creatin/AminoP/Spt16_N"/>
</dbReference>
<dbReference type="AlphaFoldDB" id="A0A9W6FX46"/>
<dbReference type="SUPFAM" id="SSF53092">
    <property type="entry name" value="Creatinase/prolidase N-terminal domain"/>
    <property type="match status" value="1"/>
</dbReference>
<evidence type="ECO:0000259" key="1">
    <source>
        <dbReference type="Pfam" id="PF00557"/>
    </source>
</evidence>
<dbReference type="InterPro" id="IPR000587">
    <property type="entry name" value="Creatinase_N"/>
</dbReference>
<dbReference type="InterPro" id="IPR050659">
    <property type="entry name" value="Peptidase_M24B"/>
</dbReference>
<reference evidence="3" key="1">
    <citation type="submission" date="2022-12" db="EMBL/GenBank/DDBJ databases">
        <title>Reference genome sequencing for broad-spectrum identification of bacterial and archaeal isolates by mass spectrometry.</title>
        <authorList>
            <person name="Sekiguchi Y."/>
            <person name="Tourlousse D.M."/>
        </authorList>
    </citation>
    <scope>NUCLEOTIDE SEQUENCE</scope>
    <source>
        <strain evidence="3">ASRB1</strain>
    </source>
</reference>
<dbReference type="InterPro" id="IPR000994">
    <property type="entry name" value="Pept_M24"/>
</dbReference>
<dbReference type="Pfam" id="PF01321">
    <property type="entry name" value="Creatinase_N"/>
    <property type="match status" value="1"/>
</dbReference>
<dbReference type="Gene3D" id="3.40.350.10">
    <property type="entry name" value="Creatinase/prolidase N-terminal domain"/>
    <property type="match status" value="1"/>
</dbReference>
<organism evidence="3 4">
    <name type="scientific">Desulforhabdus amnigena</name>
    <dbReference type="NCBI Taxonomy" id="40218"/>
    <lineage>
        <taxon>Bacteria</taxon>
        <taxon>Pseudomonadati</taxon>
        <taxon>Thermodesulfobacteriota</taxon>
        <taxon>Syntrophobacteria</taxon>
        <taxon>Syntrophobacterales</taxon>
        <taxon>Syntrophobacteraceae</taxon>
        <taxon>Desulforhabdus</taxon>
    </lineage>
</organism>
<evidence type="ECO:0000259" key="2">
    <source>
        <dbReference type="Pfam" id="PF01321"/>
    </source>
</evidence>